<comment type="cofactor">
    <cofactor evidence="19">
        <name>heme</name>
        <dbReference type="ChEBI" id="CHEBI:30413"/>
    </cofactor>
    <text evidence="19">Binds 2 heme groups non-covalently.</text>
</comment>
<evidence type="ECO:0000256" key="18">
    <source>
        <dbReference type="PIRSR" id="PIRSR038885-1"/>
    </source>
</evidence>
<dbReference type="GO" id="GO:0005743">
    <property type="term" value="C:mitochondrial inner membrane"/>
    <property type="evidence" value="ECO:0007669"/>
    <property type="project" value="UniProtKB-SubCell"/>
</dbReference>
<dbReference type="InterPro" id="IPR030689">
    <property type="entry name" value="Cytochrome_b"/>
</dbReference>
<evidence type="ECO:0000256" key="20">
    <source>
        <dbReference type="RuleBase" id="RU362117"/>
    </source>
</evidence>
<feature type="domain" description="Cytochrome b/b6 C-terminal region profile" evidence="22">
    <location>
        <begin position="211"/>
        <end position="379"/>
    </location>
</feature>
<feature type="transmembrane region" description="Helical" evidence="20">
    <location>
        <begin position="320"/>
        <end position="340"/>
    </location>
</feature>
<protein>
    <recommendedName>
        <fullName evidence="4 20">Cytochrome b</fullName>
    </recommendedName>
</protein>
<dbReference type="PROSITE" id="PS51002">
    <property type="entry name" value="CYTB_NTER"/>
    <property type="match status" value="1"/>
</dbReference>
<evidence type="ECO:0000256" key="10">
    <source>
        <dbReference type="ARBA" id="ARBA00022792"/>
    </source>
</evidence>
<evidence type="ECO:0000256" key="19">
    <source>
        <dbReference type="PIRSR" id="PIRSR038885-2"/>
    </source>
</evidence>
<dbReference type="InterPro" id="IPR048260">
    <property type="entry name" value="Cytochrome_b_C_euk/bac"/>
</dbReference>
<dbReference type="RefSeq" id="YP_003856706.1">
    <property type="nucleotide sequence ID" value="NC_014451.1"/>
</dbReference>
<keyword evidence="11 20" id="KW-0249">Electron transport</keyword>
<dbReference type="InterPro" id="IPR027387">
    <property type="entry name" value="Cytb/b6-like_sf"/>
</dbReference>
<evidence type="ECO:0000256" key="11">
    <source>
        <dbReference type="ARBA" id="ARBA00022982"/>
    </source>
</evidence>
<keyword evidence="16 20" id="KW-0472">Membrane</keyword>
<dbReference type="AlphaFoldDB" id="E1ABU8"/>
<dbReference type="InterPro" id="IPR036150">
    <property type="entry name" value="Cyt_b/b6_C_sf"/>
</dbReference>
<dbReference type="GO" id="GO:0045275">
    <property type="term" value="C:respiratory chain complex III"/>
    <property type="evidence" value="ECO:0007669"/>
    <property type="project" value="InterPro"/>
</dbReference>
<dbReference type="GO" id="GO:0046872">
    <property type="term" value="F:metal ion binding"/>
    <property type="evidence" value="ECO:0007669"/>
    <property type="project" value="UniProtKB-UniRule"/>
</dbReference>
<evidence type="ECO:0000256" key="6">
    <source>
        <dbReference type="ARBA" id="ARBA00022617"/>
    </source>
</evidence>
<dbReference type="GO" id="GO:0008121">
    <property type="term" value="F:quinol-cytochrome-c reductase activity"/>
    <property type="evidence" value="ECO:0007669"/>
    <property type="project" value="InterPro"/>
</dbReference>
<dbReference type="InterPro" id="IPR016174">
    <property type="entry name" value="Di-haem_cyt_TM"/>
</dbReference>
<comment type="cofactor">
    <cofactor evidence="20">
        <name>heme b</name>
        <dbReference type="ChEBI" id="CHEBI:60344"/>
    </cofactor>
    <text evidence="20">Binds 2 heme groups non-covalently.</text>
</comment>
<evidence type="ECO:0000256" key="9">
    <source>
        <dbReference type="ARBA" id="ARBA00022723"/>
    </source>
</evidence>
<dbReference type="CDD" id="cd00290">
    <property type="entry name" value="cytochrome_b_C"/>
    <property type="match status" value="1"/>
</dbReference>
<feature type="transmembrane region" description="Helical" evidence="20">
    <location>
        <begin position="347"/>
        <end position="365"/>
    </location>
</feature>
<keyword evidence="6 19" id="KW-0349">Heme</keyword>
<evidence type="ECO:0000256" key="7">
    <source>
        <dbReference type="ARBA" id="ARBA00022660"/>
    </source>
</evidence>
<evidence type="ECO:0000256" key="5">
    <source>
        <dbReference type="ARBA" id="ARBA00022448"/>
    </source>
</evidence>
<evidence type="ECO:0000256" key="8">
    <source>
        <dbReference type="ARBA" id="ARBA00022692"/>
    </source>
</evidence>
<dbReference type="FunFam" id="1.20.810.10:FF:000002">
    <property type="entry name" value="Cytochrome b"/>
    <property type="match status" value="1"/>
</dbReference>
<keyword evidence="10" id="KW-0999">Mitochondrion inner membrane</keyword>
<feature type="transmembrane region" description="Helical" evidence="20">
    <location>
        <begin position="78"/>
        <end position="99"/>
    </location>
</feature>
<sequence>MNKPMRLTHPLIKIINNSLIDLPAPTNISFWWNYGSLLGLCLMIQIITGLFLSMHYTPNIETAFSSIIHICRDVNNGWIIRTLHANGASMFFICIYLHVGRGIYYSSYSFLYTWMIGTIILFLVMATAFMGYVLPWGQMSFWGATVITNLLSAIPFMGTNLVQWVWGGFAVDNATLNRFFTFHFLLPFLITAMAMIHLLFLHQMGSNNPLGINSNTEKIPFHPYFTFKDSITIIMMTSLLILLCLTNPYLLGDPDNFIPANPLVTPIHIQPEWYFLFAYAILRSIPNKLGGVIALFMSISILMILPFYNKTPFRGMQFYPLNQIMFWIMVTVVILLTWIGKRPVEEPYIMTGQMLTVIYFSYFIINKHISYLWDSMIKN</sequence>
<dbReference type="CTD" id="4519"/>
<dbReference type="Gene3D" id="1.20.810.10">
    <property type="entry name" value="Cytochrome Bc1 Complex, Chain C"/>
    <property type="match status" value="1"/>
</dbReference>
<keyword evidence="12 20" id="KW-1133">Transmembrane helix</keyword>
<evidence type="ECO:0000256" key="16">
    <source>
        <dbReference type="ARBA" id="ARBA00023136"/>
    </source>
</evidence>
<accession>E1ABU8</accession>
<geneLocation type="mitochondrion" evidence="23"/>
<dbReference type="PANTHER" id="PTHR19271:SF16">
    <property type="entry name" value="CYTOCHROME B"/>
    <property type="match status" value="1"/>
</dbReference>
<evidence type="ECO:0000256" key="17">
    <source>
        <dbReference type="ARBA" id="ARBA00061233"/>
    </source>
</evidence>
<comment type="similarity">
    <text evidence="17 20">Belongs to the cytochrome b family.</text>
</comment>
<comment type="subunit">
    <text evidence="3">The main subunits of complex b-c1 are: cytochrome b, cytochrome c1 and the Rieske protein.</text>
</comment>
<dbReference type="PIRSF" id="PIRSF038885">
    <property type="entry name" value="COB"/>
    <property type="match status" value="1"/>
</dbReference>
<name>E1ABU8_9ORTH</name>
<dbReference type="Pfam" id="PF00033">
    <property type="entry name" value="Cytochrome_B"/>
    <property type="match status" value="1"/>
</dbReference>
<dbReference type="GO" id="GO:0016491">
    <property type="term" value="F:oxidoreductase activity"/>
    <property type="evidence" value="ECO:0007669"/>
    <property type="project" value="UniProtKB-UniRule"/>
</dbReference>
<keyword evidence="9 19" id="KW-0479">Metal-binding</keyword>
<keyword evidence="13 19" id="KW-0408">Iron</keyword>
<feature type="binding site" description="axial binding residue" evidence="19">
    <location>
        <position position="197"/>
    </location>
    <ligand>
        <name>heme b</name>
        <dbReference type="ChEBI" id="CHEBI:60344"/>
        <label>b566</label>
    </ligand>
    <ligandPart>
        <name>Fe</name>
        <dbReference type="ChEBI" id="CHEBI:18248"/>
    </ligandPart>
</feature>
<evidence type="ECO:0000313" key="23">
    <source>
        <dbReference type="EMBL" id="ADK77647.1"/>
    </source>
</evidence>
<keyword evidence="7 20" id="KW-0679">Respiratory chain</keyword>
<dbReference type="EMBL" id="HM583654">
    <property type="protein sequence ID" value="ADK77647.1"/>
    <property type="molecule type" value="Genomic_DNA"/>
</dbReference>
<evidence type="ECO:0000256" key="2">
    <source>
        <dbReference type="ARBA" id="ARBA00004448"/>
    </source>
</evidence>
<feature type="binding site" description="axial binding residue" evidence="19">
    <location>
        <position position="98"/>
    </location>
    <ligand>
        <name>heme b</name>
        <dbReference type="ChEBI" id="CHEBI:60344"/>
        <label>b566</label>
    </ligand>
    <ligandPart>
        <name>Fe</name>
        <dbReference type="ChEBI" id="CHEBI:18248"/>
    </ligandPart>
</feature>
<evidence type="ECO:0000256" key="1">
    <source>
        <dbReference type="ARBA" id="ARBA00002566"/>
    </source>
</evidence>
<dbReference type="GO" id="GO:0006122">
    <property type="term" value="P:mitochondrial electron transport, ubiquinol to cytochrome c"/>
    <property type="evidence" value="ECO:0007669"/>
    <property type="project" value="TreeGrafter"/>
</dbReference>
<feature type="transmembrane region" description="Helical" evidence="20">
    <location>
        <begin position="179"/>
        <end position="201"/>
    </location>
</feature>
<feature type="transmembrane region" description="Helical" evidence="20">
    <location>
        <begin position="231"/>
        <end position="251"/>
    </location>
</feature>
<feature type="transmembrane region" description="Helical" evidence="20">
    <location>
        <begin position="31"/>
        <end position="57"/>
    </location>
</feature>
<dbReference type="InterPro" id="IPR048259">
    <property type="entry name" value="Cytochrome_b_N_euk/bac"/>
</dbReference>
<evidence type="ECO:0000256" key="12">
    <source>
        <dbReference type="ARBA" id="ARBA00022989"/>
    </source>
</evidence>
<dbReference type="InterPro" id="IPR005797">
    <property type="entry name" value="Cyt_b/b6_N"/>
</dbReference>
<evidence type="ECO:0000256" key="3">
    <source>
        <dbReference type="ARBA" id="ARBA00011649"/>
    </source>
</evidence>
<dbReference type="SUPFAM" id="SSF81342">
    <property type="entry name" value="Transmembrane di-heme cytochromes"/>
    <property type="match status" value="1"/>
</dbReference>
<feature type="transmembrane region" description="Helical" evidence="20">
    <location>
        <begin position="111"/>
        <end position="134"/>
    </location>
</feature>
<dbReference type="PANTHER" id="PTHR19271">
    <property type="entry name" value="CYTOCHROME B"/>
    <property type="match status" value="1"/>
</dbReference>
<dbReference type="SUPFAM" id="SSF81648">
    <property type="entry name" value="a domain/subunit of cytochrome bc1 complex (Ubiquinol-cytochrome c reductase)"/>
    <property type="match status" value="1"/>
</dbReference>
<evidence type="ECO:0000259" key="22">
    <source>
        <dbReference type="PROSITE" id="PS51003"/>
    </source>
</evidence>
<evidence type="ECO:0000256" key="14">
    <source>
        <dbReference type="ARBA" id="ARBA00023075"/>
    </source>
</evidence>
<dbReference type="PROSITE" id="PS51003">
    <property type="entry name" value="CYTB_CTER"/>
    <property type="match status" value="1"/>
</dbReference>
<feature type="binding site" description="axial binding residue" evidence="19">
    <location>
        <position position="84"/>
    </location>
    <ligand>
        <name>heme b</name>
        <dbReference type="ChEBI" id="CHEBI:60344"/>
        <label>b562</label>
    </ligand>
    <ligandPart>
        <name>Fe</name>
        <dbReference type="ChEBI" id="CHEBI:18248"/>
    </ligandPart>
</feature>
<feature type="domain" description="Cytochrome b/b6 N-terminal region profile" evidence="21">
    <location>
        <begin position="1"/>
        <end position="210"/>
    </location>
</feature>
<feature type="transmembrane region" description="Helical" evidence="20">
    <location>
        <begin position="289"/>
        <end position="308"/>
    </location>
</feature>
<keyword evidence="14" id="KW-0830">Ubiquinone</keyword>
<feature type="transmembrane region" description="Helical" evidence="20">
    <location>
        <begin position="146"/>
        <end position="167"/>
    </location>
</feature>
<feature type="binding site" evidence="18">
    <location>
        <position position="202"/>
    </location>
    <ligand>
        <name>a ubiquinone</name>
        <dbReference type="ChEBI" id="CHEBI:16389"/>
    </ligand>
</feature>
<reference evidence="23" key="1">
    <citation type="journal article" date="2010" name="Zool. Sci.">
        <title>A comparative analysis of mitochondrial genomes in Orthoptera (Arthropoda: Insecta) and genome descriptions of three grasshopper species.</title>
        <authorList>
            <person name="Zhao L."/>
            <person name="Zheng Z.M."/>
            <person name="Huang Y."/>
            <person name="Sun H.M."/>
        </authorList>
    </citation>
    <scope>NUCLEOTIDE SEQUENCE</scope>
</reference>
<gene>
    <name evidence="23" type="primary">CYTB</name>
</gene>
<dbReference type="InterPro" id="IPR005798">
    <property type="entry name" value="Cyt_b/b6_C"/>
</dbReference>
<keyword evidence="5 20" id="KW-0813">Transport</keyword>
<evidence type="ECO:0000256" key="4">
    <source>
        <dbReference type="ARBA" id="ARBA00013531"/>
    </source>
</evidence>
<organism evidence="23">
    <name type="scientific">Mekongiella xizangensis</name>
    <dbReference type="NCBI Taxonomy" id="868578"/>
    <lineage>
        <taxon>Eukaryota</taxon>
        <taxon>Metazoa</taxon>
        <taxon>Ecdysozoa</taxon>
        <taxon>Arthropoda</taxon>
        <taxon>Hexapoda</taxon>
        <taxon>Insecta</taxon>
        <taxon>Pterygota</taxon>
        <taxon>Neoptera</taxon>
        <taxon>Polyneoptera</taxon>
        <taxon>Orthoptera</taxon>
        <taxon>Caelifera</taxon>
        <taxon>Acrididea</taxon>
        <taxon>Acridomorpha</taxon>
        <taxon>Pyrgomorphoidea</taxon>
        <taxon>Pyrgomorphidae</taxon>
        <taxon>Pyrgomorphinae</taxon>
        <taxon>Mekongiella</taxon>
    </lineage>
</organism>
<comment type="subcellular location">
    <subcellularLocation>
        <location evidence="2">Mitochondrion inner membrane</location>
        <topology evidence="2">Multi-pass membrane protein</topology>
    </subcellularLocation>
</comment>
<dbReference type="CDD" id="cd00284">
    <property type="entry name" value="Cytochrome_b_N"/>
    <property type="match status" value="1"/>
</dbReference>
<keyword evidence="15 20" id="KW-0496">Mitochondrion</keyword>
<evidence type="ECO:0000256" key="15">
    <source>
        <dbReference type="ARBA" id="ARBA00023128"/>
    </source>
</evidence>
<evidence type="ECO:0000259" key="21">
    <source>
        <dbReference type="PROSITE" id="PS51002"/>
    </source>
</evidence>
<evidence type="ECO:0000256" key="13">
    <source>
        <dbReference type="ARBA" id="ARBA00023004"/>
    </source>
</evidence>
<comment type="function">
    <text evidence="1 20">Component of the ubiquinol-cytochrome c reductase complex (complex III or cytochrome b-c1 complex) that is part of the mitochondrial respiratory chain. The b-c1 complex mediates electron transfer from ubiquinol to cytochrome c. Contributes to the generation of a proton gradient across the mitochondrial membrane that is then used for ATP synthesis.</text>
</comment>
<keyword evidence="8 20" id="KW-0812">Transmembrane</keyword>
<dbReference type="Pfam" id="PF00032">
    <property type="entry name" value="Cytochrom_B_C"/>
    <property type="match status" value="1"/>
</dbReference>
<dbReference type="GeneID" id="9711125"/>
<proteinExistence type="inferred from homology"/>
<feature type="binding site" description="axial binding residue" evidence="19">
    <location>
        <position position="183"/>
    </location>
    <ligand>
        <name>heme b</name>
        <dbReference type="ChEBI" id="CHEBI:60344"/>
        <label>b562</label>
    </ligand>
    <ligandPart>
        <name>Fe</name>
        <dbReference type="ChEBI" id="CHEBI:18248"/>
    </ligandPart>
</feature>